<protein>
    <recommendedName>
        <fullName evidence="4">Transporter</fullName>
    </recommendedName>
</protein>
<keyword evidence="1" id="KW-1133">Transmembrane helix</keyword>
<evidence type="ECO:0000256" key="1">
    <source>
        <dbReference type="SAM" id="Phobius"/>
    </source>
</evidence>
<dbReference type="EMBL" id="CYZT01000072">
    <property type="protein sequence ID" value="CUO31272.1"/>
    <property type="molecule type" value="Genomic_DNA"/>
</dbReference>
<dbReference type="Proteomes" id="UP000095746">
    <property type="component" value="Unassembled WGS sequence"/>
</dbReference>
<keyword evidence="1" id="KW-0812">Transmembrane</keyword>
<proteinExistence type="predicted"/>
<name>A0A174E073_FLAPL</name>
<evidence type="ECO:0000313" key="2">
    <source>
        <dbReference type="EMBL" id="CUO31272.1"/>
    </source>
</evidence>
<reference evidence="2 3" key="1">
    <citation type="submission" date="2015-09" db="EMBL/GenBank/DDBJ databases">
        <authorList>
            <consortium name="Pathogen Informatics"/>
        </authorList>
    </citation>
    <scope>NUCLEOTIDE SEQUENCE [LARGE SCALE GENOMIC DNA]</scope>
    <source>
        <strain evidence="2 3">2789STDY5608854</strain>
    </source>
</reference>
<gene>
    <name evidence="2" type="ORF">ERS852411_01325</name>
</gene>
<dbReference type="AlphaFoldDB" id="A0A174E073"/>
<feature type="transmembrane region" description="Helical" evidence="1">
    <location>
        <begin position="16"/>
        <end position="41"/>
    </location>
</feature>
<organism evidence="2 3">
    <name type="scientific">Flavonifractor plautii</name>
    <name type="common">Fusobacterium plautii</name>
    <dbReference type="NCBI Taxonomy" id="292800"/>
    <lineage>
        <taxon>Bacteria</taxon>
        <taxon>Bacillati</taxon>
        <taxon>Bacillota</taxon>
        <taxon>Clostridia</taxon>
        <taxon>Eubacteriales</taxon>
        <taxon>Oscillospiraceae</taxon>
        <taxon>Flavonifractor</taxon>
    </lineage>
</organism>
<evidence type="ECO:0000313" key="3">
    <source>
        <dbReference type="Proteomes" id="UP000095746"/>
    </source>
</evidence>
<keyword evidence="1" id="KW-0472">Membrane</keyword>
<sequence length="42" mass="4581">MLTLLAVSNCTHKESYIDICITTCIIPLVSSLGLALIWGLFL</sequence>
<accession>A0A174E073</accession>
<evidence type="ECO:0008006" key="4">
    <source>
        <dbReference type="Google" id="ProtNLM"/>
    </source>
</evidence>